<dbReference type="KEGG" id="erz:ER308_01960"/>
<protein>
    <submittedName>
        <fullName evidence="5">DUF86 domain-containing protein</fullName>
    </submittedName>
</protein>
<dbReference type="EMBL" id="CP036402">
    <property type="protein sequence ID" value="QBI18451.1"/>
    <property type="molecule type" value="Genomic_DNA"/>
</dbReference>
<dbReference type="Proteomes" id="UP000291469">
    <property type="component" value="Chromosome"/>
</dbReference>
<dbReference type="InterPro" id="IPR052379">
    <property type="entry name" value="Type_VII_TA_RNase"/>
</dbReference>
<evidence type="ECO:0000256" key="3">
    <source>
        <dbReference type="ARBA" id="ARBA00022801"/>
    </source>
</evidence>
<dbReference type="Gene3D" id="1.20.120.580">
    <property type="entry name" value="bsu32300-like"/>
    <property type="match status" value="1"/>
</dbReference>
<organism evidence="5 6">
    <name type="scientific">Egibacter rhizosphaerae</name>
    <dbReference type="NCBI Taxonomy" id="1670831"/>
    <lineage>
        <taxon>Bacteria</taxon>
        <taxon>Bacillati</taxon>
        <taxon>Actinomycetota</taxon>
        <taxon>Nitriliruptoria</taxon>
        <taxon>Egibacterales</taxon>
        <taxon>Egibacteraceae</taxon>
        <taxon>Egibacter</taxon>
    </lineage>
</organism>
<dbReference type="InterPro" id="IPR008201">
    <property type="entry name" value="HepT-like"/>
</dbReference>
<gene>
    <name evidence="5" type="ORF">ER308_01960</name>
</gene>
<dbReference type="GO" id="GO:0110001">
    <property type="term" value="C:toxin-antitoxin complex"/>
    <property type="evidence" value="ECO:0007669"/>
    <property type="project" value="InterPro"/>
</dbReference>
<dbReference type="OrthoDB" id="3734293at2"/>
<name>A0A411YB60_9ACTN</name>
<dbReference type="SUPFAM" id="SSF81593">
    <property type="entry name" value="Nucleotidyltransferase substrate binding subunit/domain"/>
    <property type="match status" value="1"/>
</dbReference>
<dbReference type="RefSeq" id="WP_131153449.1">
    <property type="nucleotide sequence ID" value="NZ_CP036402.1"/>
</dbReference>
<dbReference type="NCBIfam" id="NF047751">
    <property type="entry name" value="HepT_toxin"/>
    <property type="match status" value="1"/>
</dbReference>
<dbReference type="AlphaFoldDB" id="A0A411YB60"/>
<dbReference type="PANTHER" id="PTHR33397">
    <property type="entry name" value="UPF0331 PROTEIN YUTE"/>
    <property type="match status" value="1"/>
</dbReference>
<dbReference type="GO" id="GO:0004540">
    <property type="term" value="F:RNA nuclease activity"/>
    <property type="evidence" value="ECO:0007669"/>
    <property type="project" value="InterPro"/>
</dbReference>
<dbReference type="InterPro" id="IPR037038">
    <property type="entry name" value="HepT-like_sf"/>
</dbReference>
<proteinExistence type="inferred from homology"/>
<evidence type="ECO:0000256" key="1">
    <source>
        <dbReference type="ARBA" id="ARBA00022649"/>
    </source>
</evidence>
<dbReference type="GO" id="GO:0016787">
    <property type="term" value="F:hydrolase activity"/>
    <property type="evidence" value="ECO:0007669"/>
    <property type="project" value="UniProtKB-KW"/>
</dbReference>
<evidence type="ECO:0000313" key="6">
    <source>
        <dbReference type="Proteomes" id="UP000291469"/>
    </source>
</evidence>
<comment type="similarity">
    <text evidence="4">Belongs to the HepT RNase toxin family.</text>
</comment>
<keyword evidence="2" id="KW-0540">Nuclease</keyword>
<dbReference type="PANTHER" id="PTHR33397:SF5">
    <property type="entry name" value="RNASE YUTE-RELATED"/>
    <property type="match status" value="1"/>
</dbReference>
<sequence>MVDPERLARLLRSVSDDVGRLEPHASAAPEDVLADDVRLDHVKYRFITTIEAVVDAAHHICATEGLRSPATNADAVRELAEHGVLPRELADEVARAVGFRNVLVHRYTEVVDEHVVAQLARLAALREFVRVVSERYL</sequence>
<keyword evidence="1" id="KW-1277">Toxin-antitoxin system</keyword>
<keyword evidence="3" id="KW-0378">Hydrolase</keyword>
<evidence type="ECO:0000313" key="5">
    <source>
        <dbReference type="EMBL" id="QBI18451.1"/>
    </source>
</evidence>
<evidence type="ECO:0000256" key="2">
    <source>
        <dbReference type="ARBA" id="ARBA00022722"/>
    </source>
</evidence>
<keyword evidence="6" id="KW-1185">Reference proteome</keyword>
<reference evidence="5 6" key="1">
    <citation type="submission" date="2019-01" db="EMBL/GenBank/DDBJ databases">
        <title>Egibacter rhizosphaerae EGI 80759T.</title>
        <authorList>
            <person name="Chen D.-D."/>
            <person name="Tian Y."/>
            <person name="Jiao J.-Y."/>
            <person name="Zhang X.-T."/>
            <person name="Zhang Y.-G."/>
            <person name="Zhang Y."/>
            <person name="Xiao M."/>
            <person name="Shu W.-S."/>
            <person name="Li W.-J."/>
        </authorList>
    </citation>
    <scope>NUCLEOTIDE SEQUENCE [LARGE SCALE GENOMIC DNA]</scope>
    <source>
        <strain evidence="5 6">EGI 80759</strain>
    </source>
</reference>
<accession>A0A411YB60</accession>
<evidence type="ECO:0000256" key="4">
    <source>
        <dbReference type="ARBA" id="ARBA00024207"/>
    </source>
</evidence>
<dbReference type="Pfam" id="PF01934">
    <property type="entry name" value="HepT-like"/>
    <property type="match status" value="1"/>
</dbReference>